<evidence type="ECO:0000313" key="2">
    <source>
        <dbReference type="Proteomes" id="UP000435837"/>
    </source>
</evidence>
<gene>
    <name evidence="1" type="primary">casE</name>
    <name evidence="1" type="ORF">Scani_00500</name>
</gene>
<reference evidence="1 2" key="1">
    <citation type="submission" date="2019-12" db="EMBL/GenBank/DDBJ databases">
        <title>Whole genome shotgun sequence of Streptomyces caniferus NBRC 15389.</title>
        <authorList>
            <person name="Ichikawa N."/>
            <person name="Kimura A."/>
            <person name="Kitahashi Y."/>
            <person name="Komaki H."/>
            <person name="Tamura T."/>
        </authorList>
    </citation>
    <scope>NUCLEOTIDE SEQUENCE [LARGE SCALE GENOMIC DNA]</scope>
    <source>
        <strain evidence="1 2">NBRC 15389</strain>
    </source>
</reference>
<proteinExistence type="predicted"/>
<dbReference type="CDD" id="cd09727">
    <property type="entry name" value="Cas6_I-E"/>
    <property type="match status" value="1"/>
</dbReference>
<organism evidence="1 2">
    <name type="scientific">Streptomyces caniferus</name>
    <dbReference type="NCBI Taxonomy" id="285557"/>
    <lineage>
        <taxon>Bacteria</taxon>
        <taxon>Bacillati</taxon>
        <taxon>Actinomycetota</taxon>
        <taxon>Actinomycetes</taxon>
        <taxon>Kitasatosporales</taxon>
        <taxon>Streptomycetaceae</taxon>
        <taxon>Streptomyces</taxon>
    </lineage>
</organism>
<dbReference type="EMBL" id="BLIN01000001">
    <property type="protein sequence ID" value="GFE03782.1"/>
    <property type="molecule type" value="Genomic_DNA"/>
</dbReference>
<accession>A0A640RZB7</accession>
<comment type="caution">
    <text evidence="1">The sequence shown here is derived from an EMBL/GenBank/DDBJ whole genome shotgun (WGS) entry which is preliminary data.</text>
</comment>
<dbReference type="Pfam" id="PF08798">
    <property type="entry name" value="CRISPR_assoc"/>
    <property type="match status" value="1"/>
</dbReference>
<dbReference type="SMART" id="SM01101">
    <property type="entry name" value="CRISPR_assoc"/>
    <property type="match status" value="1"/>
</dbReference>
<dbReference type="RefSeq" id="WP_159468805.1">
    <property type="nucleotide sequence ID" value="NZ_BAAATH010000014.1"/>
</dbReference>
<sequence length="219" mass="24141">MTTTTPATTHLAQLHLDLTNRNVLSDLRDHTNLHRRICGLFPDNTGTAPRTAYNVLYRLERTENTATLLVQSTGITINRTALPAGYTTNPVEYRDLTPLLDWLNPGTAVRYRIDANPIKAVSIPGRRGRRTALRGDDAVIWWQQRAHRNGIDPTLILDNPNPPVLASRNGAQRAKIASVRFEGIATITEPTALRHAITTGIGQGRAYGLGLLSIAPHQH</sequence>
<dbReference type="Proteomes" id="UP000435837">
    <property type="component" value="Unassembled WGS sequence"/>
</dbReference>
<dbReference type="NCBIfam" id="TIGR01907">
    <property type="entry name" value="casE_Cse3"/>
    <property type="match status" value="1"/>
</dbReference>
<name>A0A640RZB7_9ACTN</name>
<dbReference type="SUPFAM" id="SSF117987">
    <property type="entry name" value="CRISPR-associated protein"/>
    <property type="match status" value="2"/>
</dbReference>
<protein>
    <submittedName>
        <fullName evidence="1">CRISPR system Cascade subunit CasE</fullName>
    </submittedName>
</protein>
<dbReference type="OrthoDB" id="9795689at2"/>
<evidence type="ECO:0000313" key="1">
    <source>
        <dbReference type="EMBL" id="GFE03782.1"/>
    </source>
</evidence>
<dbReference type="InterPro" id="IPR010179">
    <property type="entry name" value="CRISPR-assoc_prot_Cse3"/>
</dbReference>
<dbReference type="AlphaFoldDB" id="A0A640RZB7"/>
<dbReference type="Gene3D" id="3.30.70.1200">
    <property type="entry name" value="Crispr-associated protein, domain 1"/>
    <property type="match status" value="1"/>
</dbReference>
<dbReference type="Gene3D" id="3.30.70.1210">
    <property type="entry name" value="Crispr-associated protein, domain 2"/>
    <property type="match status" value="1"/>
</dbReference>